<protein>
    <submittedName>
        <fullName evidence="1">Uncharacterized protein</fullName>
    </submittedName>
</protein>
<accession>A0A1B6JSJ6</accession>
<dbReference type="AlphaFoldDB" id="A0A1B6JSJ6"/>
<dbReference type="EMBL" id="GECU01005506">
    <property type="protein sequence ID" value="JAT02201.1"/>
    <property type="molecule type" value="Transcribed_RNA"/>
</dbReference>
<reference evidence="1" key="1">
    <citation type="submission" date="2015-11" db="EMBL/GenBank/DDBJ databases">
        <title>De novo transcriptome assembly of four potential Pierce s Disease insect vectors from Arizona vineyards.</title>
        <authorList>
            <person name="Tassone E.E."/>
        </authorList>
    </citation>
    <scope>NUCLEOTIDE SEQUENCE</scope>
</reference>
<name>A0A1B6JSJ6_9HEMI</name>
<feature type="non-terminal residue" evidence="1">
    <location>
        <position position="1"/>
    </location>
</feature>
<proteinExistence type="predicted"/>
<feature type="non-terminal residue" evidence="1">
    <location>
        <position position="120"/>
    </location>
</feature>
<gene>
    <name evidence="1" type="ORF">g.56236</name>
</gene>
<sequence length="120" mass="13952">ENIKQEKEDTDKSLEEKTPQLLGVNCKQFECSRRICSEEKNNSQRSEKDGNIFDANVLHPLKEINLLPQENYNEAGEKNPKIEGNNKSKCLEGNKRVEHEENDVLSDEYISEIVEEIIRY</sequence>
<organism evidence="1">
    <name type="scientific">Homalodisca liturata</name>
    <dbReference type="NCBI Taxonomy" id="320908"/>
    <lineage>
        <taxon>Eukaryota</taxon>
        <taxon>Metazoa</taxon>
        <taxon>Ecdysozoa</taxon>
        <taxon>Arthropoda</taxon>
        <taxon>Hexapoda</taxon>
        <taxon>Insecta</taxon>
        <taxon>Pterygota</taxon>
        <taxon>Neoptera</taxon>
        <taxon>Paraneoptera</taxon>
        <taxon>Hemiptera</taxon>
        <taxon>Auchenorrhyncha</taxon>
        <taxon>Membracoidea</taxon>
        <taxon>Cicadellidae</taxon>
        <taxon>Cicadellinae</taxon>
        <taxon>Proconiini</taxon>
        <taxon>Homalodisca</taxon>
    </lineage>
</organism>
<evidence type="ECO:0000313" key="1">
    <source>
        <dbReference type="EMBL" id="JAT02201.1"/>
    </source>
</evidence>